<dbReference type="Proteomes" id="UP000799640">
    <property type="component" value="Unassembled WGS sequence"/>
</dbReference>
<evidence type="ECO:0000256" key="4">
    <source>
        <dbReference type="ARBA" id="ARBA00023242"/>
    </source>
</evidence>
<dbReference type="OrthoDB" id="28455at2759"/>
<evidence type="ECO:0000256" key="3">
    <source>
        <dbReference type="ARBA" id="ARBA00022517"/>
    </source>
</evidence>
<dbReference type="AlphaFoldDB" id="A0A6G1IA37"/>
<feature type="compositionally biased region" description="Basic and acidic residues" evidence="6">
    <location>
        <begin position="196"/>
        <end position="211"/>
    </location>
</feature>
<comment type="subcellular location">
    <subcellularLocation>
        <location evidence="1 5">Nucleus</location>
    </subcellularLocation>
</comment>
<dbReference type="InterPro" id="IPR007023">
    <property type="entry name" value="Ribosom_reg"/>
</dbReference>
<proteinExistence type="inferred from homology"/>
<keyword evidence="8" id="KW-1185">Reference proteome</keyword>
<evidence type="ECO:0000313" key="7">
    <source>
        <dbReference type="EMBL" id="KAF2405061.1"/>
    </source>
</evidence>
<keyword evidence="3 5" id="KW-0690">Ribosome biogenesis</keyword>
<evidence type="ECO:0000256" key="1">
    <source>
        <dbReference type="ARBA" id="ARBA00004123"/>
    </source>
</evidence>
<dbReference type="EMBL" id="ML996687">
    <property type="protein sequence ID" value="KAF2405061.1"/>
    <property type="molecule type" value="Genomic_DNA"/>
</dbReference>
<dbReference type="GO" id="GO:0005634">
    <property type="term" value="C:nucleus"/>
    <property type="evidence" value="ECO:0007669"/>
    <property type="project" value="UniProtKB-SubCell"/>
</dbReference>
<dbReference type="GO" id="GO:0042254">
    <property type="term" value="P:ribosome biogenesis"/>
    <property type="evidence" value="ECO:0007669"/>
    <property type="project" value="UniProtKB-KW"/>
</dbReference>
<comment type="function">
    <text evidence="5">Involved in ribosomal large subunit assembly.</text>
</comment>
<organism evidence="7 8">
    <name type="scientific">Trichodelitschia bisporula</name>
    <dbReference type="NCBI Taxonomy" id="703511"/>
    <lineage>
        <taxon>Eukaryota</taxon>
        <taxon>Fungi</taxon>
        <taxon>Dikarya</taxon>
        <taxon>Ascomycota</taxon>
        <taxon>Pezizomycotina</taxon>
        <taxon>Dothideomycetes</taxon>
        <taxon>Dothideomycetes incertae sedis</taxon>
        <taxon>Phaeotrichales</taxon>
        <taxon>Phaeotrichaceae</taxon>
        <taxon>Trichodelitschia</taxon>
    </lineage>
</organism>
<evidence type="ECO:0000256" key="2">
    <source>
        <dbReference type="ARBA" id="ARBA00010077"/>
    </source>
</evidence>
<protein>
    <recommendedName>
        <fullName evidence="5">Ribosome biogenesis regulatory protein</fullName>
    </recommendedName>
</protein>
<feature type="region of interest" description="Disordered" evidence="6">
    <location>
        <begin position="166"/>
        <end position="211"/>
    </location>
</feature>
<accession>A0A6G1IA37</accession>
<keyword evidence="4 5" id="KW-0539">Nucleus</keyword>
<evidence type="ECO:0000313" key="8">
    <source>
        <dbReference type="Proteomes" id="UP000799640"/>
    </source>
</evidence>
<evidence type="ECO:0000256" key="5">
    <source>
        <dbReference type="RuleBase" id="RU364132"/>
    </source>
</evidence>
<evidence type="ECO:0000256" key="6">
    <source>
        <dbReference type="SAM" id="MobiDB-lite"/>
    </source>
</evidence>
<dbReference type="Pfam" id="PF04939">
    <property type="entry name" value="RRS1"/>
    <property type="match status" value="1"/>
</dbReference>
<feature type="compositionally biased region" description="Basic and acidic residues" evidence="6">
    <location>
        <begin position="166"/>
        <end position="190"/>
    </location>
</feature>
<sequence>MADVEMDTAPENIASPDTAMSALSKDMKKASINVAKPIPYTFDLGHLAVFDSNPLPANSKNSDIDAAARDCAQALLNQILTVCPIVASPTGVDVQLPTPNTALPREKPIPAAREPTTWEKFAAKKGIKAKKREGNKVYDEEKGEWVAKWGYGGKNKAGEDDWLVEVDEKKEGATGEAGDVRREKRAERKERVKRQERKERANEKRGVKGGK</sequence>
<reference evidence="7" key="1">
    <citation type="journal article" date="2020" name="Stud. Mycol.">
        <title>101 Dothideomycetes genomes: a test case for predicting lifestyles and emergence of pathogens.</title>
        <authorList>
            <person name="Haridas S."/>
            <person name="Albert R."/>
            <person name="Binder M."/>
            <person name="Bloem J."/>
            <person name="Labutti K."/>
            <person name="Salamov A."/>
            <person name="Andreopoulos B."/>
            <person name="Baker S."/>
            <person name="Barry K."/>
            <person name="Bills G."/>
            <person name="Bluhm B."/>
            <person name="Cannon C."/>
            <person name="Castanera R."/>
            <person name="Culley D."/>
            <person name="Daum C."/>
            <person name="Ezra D."/>
            <person name="Gonzalez J."/>
            <person name="Henrissat B."/>
            <person name="Kuo A."/>
            <person name="Liang C."/>
            <person name="Lipzen A."/>
            <person name="Lutzoni F."/>
            <person name="Magnuson J."/>
            <person name="Mondo S."/>
            <person name="Nolan M."/>
            <person name="Ohm R."/>
            <person name="Pangilinan J."/>
            <person name="Park H.-J."/>
            <person name="Ramirez L."/>
            <person name="Alfaro M."/>
            <person name="Sun H."/>
            <person name="Tritt A."/>
            <person name="Yoshinaga Y."/>
            <person name="Zwiers L.-H."/>
            <person name="Turgeon B."/>
            <person name="Goodwin S."/>
            <person name="Spatafora J."/>
            <person name="Crous P."/>
            <person name="Grigoriev I."/>
        </authorList>
    </citation>
    <scope>NUCLEOTIDE SEQUENCE</scope>
    <source>
        <strain evidence="7">CBS 262.69</strain>
    </source>
</reference>
<name>A0A6G1IA37_9PEZI</name>
<gene>
    <name evidence="7" type="ORF">EJ06DRAFT_525624</name>
</gene>
<comment type="similarity">
    <text evidence="2 5">Belongs to the RRS1 family.</text>
</comment>